<comment type="caution">
    <text evidence="1">The sequence shown here is derived from an EMBL/GenBank/DDBJ whole genome shotgun (WGS) entry which is preliminary data.</text>
</comment>
<name>A6GCY0_9BACT</name>
<dbReference type="OrthoDB" id="9554434at2"/>
<evidence type="ECO:0000313" key="1">
    <source>
        <dbReference type="EMBL" id="EDM76304.1"/>
    </source>
</evidence>
<reference evidence="1 2" key="1">
    <citation type="submission" date="2007-06" db="EMBL/GenBank/DDBJ databases">
        <authorList>
            <person name="Shimkets L."/>
            <person name="Ferriera S."/>
            <person name="Johnson J."/>
            <person name="Kravitz S."/>
            <person name="Beeson K."/>
            <person name="Sutton G."/>
            <person name="Rogers Y.-H."/>
            <person name="Friedman R."/>
            <person name="Frazier M."/>
            <person name="Venter J.C."/>
        </authorList>
    </citation>
    <scope>NUCLEOTIDE SEQUENCE [LARGE SCALE GENOMIC DNA]</scope>
    <source>
        <strain evidence="1 2">SIR-1</strain>
    </source>
</reference>
<dbReference type="RefSeq" id="WP_006974571.1">
    <property type="nucleotide sequence ID" value="NZ_ABCS01000068.1"/>
</dbReference>
<organism evidence="1 2">
    <name type="scientific">Plesiocystis pacifica SIR-1</name>
    <dbReference type="NCBI Taxonomy" id="391625"/>
    <lineage>
        <taxon>Bacteria</taxon>
        <taxon>Pseudomonadati</taxon>
        <taxon>Myxococcota</taxon>
        <taxon>Polyangia</taxon>
        <taxon>Nannocystales</taxon>
        <taxon>Nannocystaceae</taxon>
        <taxon>Plesiocystis</taxon>
    </lineage>
</organism>
<dbReference type="STRING" id="391625.PPSIR1_07927"/>
<gene>
    <name evidence="1" type="ORF">PPSIR1_07927</name>
</gene>
<dbReference type="EMBL" id="ABCS01000068">
    <property type="protein sequence ID" value="EDM76304.1"/>
    <property type="molecule type" value="Genomic_DNA"/>
</dbReference>
<protein>
    <submittedName>
        <fullName evidence="1">Uncharacterized protein</fullName>
    </submittedName>
</protein>
<dbReference type="AlphaFoldDB" id="A6GCY0"/>
<proteinExistence type="predicted"/>
<dbReference type="Proteomes" id="UP000005801">
    <property type="component" value="Unassembled WGS sequence"/>
</dbReference>
<keyword evidence="2" id="KW-1185">Reference proteome</keyword>
<evidence type="ECO:0000313" key="2">
    <source>
        <dbReference type="Proteomes" id="UP000005801"/>
    </source>
</evidence>
<accession>A6GCY0</accession>
<sequence length="251" mass="27180">MEETRRLEALDEAVPFVGAVRRVERGEASIEEPAMILRANMERFGLFLFGPFSGGNFPPEGTLRDDADGMRLSEYLEQLARTLARSAGLPLGPTSVPGNAAGYLGPLGFARSDEDEPDYWASSNFEAHEHDKLFPFLSATMLLIEGTAFTNDVAVFAGAPGFADPTLWEFGGAWSQRGWGQTLAEWAAWAGWVHGSGRPLTYVDFYIGGAGGVPDYSSFVATARRSIAEVSRQLWAEASLPAQLLAEGLRA</sequence>